<dbReference type="AlphaFoldDB" id="A0A2V3IU02"/>
<feature type="region of interest" description="Disordered" evidence="1">
    <location>
        <begin position="116"/>
        <end position="183"/>
    </location>
</feature>
<evidence type="ECO:0000313" key="3">
    <source>
        <dbReference type="Proteomes" id="UP000247409"/>
    </source>
</evidence>
<dbReference type="EMBL" id="NBIV01000057">
    <property type="protein sequence ID" value="PXF45594.1"/>
    <property type="molecule type" value="Genomic_DNA"/>
</dbReference>
<name>A0A2V3IU02_9FLOR</name>
<dbReference type="Proteomes" id="UP000247409">
    <property type="component" value="Unassembled WGS sequence"/>
</dbReference>
<reference evidence="2 3" key="1">
    <citation type="journal article" date="2018" name="Mol. Biol. Evol.">
        <title>Analysis of the draft genome of the red seaweed Gracilariopsis chorda provides insights into genome size evolution in Rhodophyta.</title>
        <authorList>
            <person name="Lee J."/>
            <person name="Yang E.C."/>
            <person name="Graf L."/>
            <person name="Yang J.H."/>
            <person name="Qiu H."/>
            <person name="Zel Zion U."/>
            <person name="Chan C.X."/>
            <person name="Stephens T.G."/>
            <person name="Weber A.P.M."/>
            <person name="Boo G.H."/>
            <person name="Boo S.M."/>
            <person name="Kim K.M."/>
            <person name="Shin Y."/>
            <person name="Jung M."/>
            <person name="Lee S.J."/>
            <person name="Yim H.S."/>
            <person name="Lee J.H."/>
            <person name="Bhattacharya D."/>
            <person name="Yoon H.S."/>
        </authorList>
    </citation>
    <scope>NUCLEOTIDE SEQUENCE [LARGE SCALE GENOMIC DNA]</scope>
    <source>
        <strain evidence="2 3">SKKU-2015</strain>
        <tissue evidence="2">Whole body</tissue>
    </source>
</reference>
<sequence length="575" mass="65979">MTTSTNATPPLPQKAKRELLLSTPTKPSTLPSPKKTVWPAPPPSTPVGNWILHQHSFAPKRDYFKAYCAGLARRRVVDHLMWFRFPSAPDTKQQRIAVHYSRLAWVGGPLAELVASPTEQGKSATVQDDASKTEPPAKPDADMDEADDTAGQQSDVRMDDQKPVTPDEDPDHPYRRPDPFDLTEDDTPRTFAIVIKFLYCEEIQLNYLTFDELVSLAKTAHRWHLTDLYHATFSYVMDQDLLSGGLGIRTFLPLAAHEETPEQFRRYVCIAVGHHFDVLYPRLRAMKKANPEVTPLLWQTVFRQKMLSHVLHTISLYSPRMYNDYLLDVVLRYYEPHSDTTDDQLLGLLSQLSWDDMDVAAAFGADGASKWWSARAVRLAALAAYAPQTQALEVRIPWNIPLQRLLKQDVWSFQTEHVPCGPYICYLHVRKGAGREVSLFVHIWNRENKPLQDEARHEMVRVKCRATERNCRCDSSKQWSDSWHGFLENLRFEGKLERYPGLGWSQFLEEKRLDEWRNAHGEHCGLAITTVLQFVNPKKQFEGPAKRSRTSSPGRLQSPIQKKRSGSRMKLRESR</sequence>
<evidence type="ECO:0000256" key="1">
    <source>
        <dbReference type="SAM" id="MobiDB-lite"/>
    </source>
</evidence>
<gene>
    <name evidence="2" type="ORF">BWQ96_04671</name>
</gene>
<feature type="compositionally biased region" description="Low complexity" evidence="1">
    <location>
        <begin position="20"/>
        <end position="36"/>
    </location>
</feature>
<feature type="compositionally biased region" description="Polar residues" evidence="1">
    <location>
        <begin position="117"/>
        <end position="128"/>
    </location>
</feature>
<proteinExistence type="predicted"/>
<comment type="caution">
    <text evidence="2">The sequence shown here is derived from an EMBL/GenBank/DDBJ whole genome shotgun (WGS) entry which is preliminary data.</text>
</comment>
<dbReference type="OrthoDB" id="3067at2759"/>
<feature type="compositionally biased region" description="Basic and acidic residues" evidence="1">
    <location>
        <begin position="129"/>
        <end position="141"/>
    </location>
</feature>
<feature type="region of interest" description="Disordered" evidence="1">
    <location>
        <begin position="539"/>
        <end position="575"/>
    </location>
</feature>
<protein>
    <submittedName>
        <fullName evidence="2">Uncharacterized protein</fullName>
    </submittedName>
</protein>
<feature type="compositionally biased region" description="Polar residues" evidence="1">
    <location>
        <begin position="550"/>
        <end position="560"/>
    </location>
</feature>
<feature type="region of interest" description="Disordered" evidence="1">
    <location>
        <begin position="1"/>
        <end position="41"/>
    </location>
</feature>
<organism evidence="2 3">
    <name type="scientific">Gracilariopsis chorda</name>
    <dbReference type="NCBI Taxonomy" id="448386"/>
    <lineage>
        <taxon>Eukaryota</taxon>
        <taxon>Rhodophyta</taxon>
        <taxon>Florideophyceae</taxon>
        <taxon>Rhodymeniophycidae</taxon>
        <taxon>Gracilariales</taxon>
        <taxon>Gracilariaceae</taxon>
        <taxon>Gracilariopsis</taxon>
    </lineage>
</organism>
<accession>A0A2V3IU02</accession>
<evidence type="ECO:0000313" key="2">
    <source>
        <dbReference type="EMBL" id="PXF45594.1"/>
    </source>
</evidence>
<keyword evidence="3" id="KW-1185">Reference proteome</keyword>